<dbReference type="RefSeq" id="WP_064247192.1">
    <property type="nucleotide sequence ID" value="NZ_CAXURF020000001.1"/>
</dbReference>
<comment type="caution">
    <text evidence="1">The sequence shown here is derived from an EMBL/GenBank/DDBJ whole genome shotgun (WGS) entry which is preliminary data.</text>
</comment>
<sequence>MKLGWQPRKWLEKKSKRGNRGYPMGTIAYYGPDNSRASKAAVSIMPALHADPLDLRRWFAETGDLRTDETVIAEIAAFLRENEVKSVVMAEGIIGCPHEEGIDYPVGEACPECSYWKGRNRWTGKLESS</sequence>
<proteinExistence type="predicted"/>
<dbReference type="EMBL" id="LWBS01000143">
    <property type="protein sequence ID" value="OAP94983.1"/>
    <property type="molecule type" value="Genomic_DNA"/>
</dbReference>
<reference evidence="1" key="1">
    <citation type="submission" date="2016-04" db="EMBL/GenBank/DDBJ databases">
        <title>Fast-growing isolate from the root nodules of Vavilovia formosa.</title>
        <authorList>
            <person name="Kimeklis A."/>
            <person name="Safronova V."/>
            <person name="Belimov A."/>
            <person name="Andronov E."/>
        </authorList>
    </citation>
    <scope>NUCLEOTIDE SEQUENCE [LARGE SCALE GENOMIC DNA]</scope>
    <source>
        <strain evidence="1">Vaf-46</strain>
    </source>
</reference>
<protein>
    <submittedName>
        <fullName evidence="1">Uncharacterized protein</fullName>
    </submittedName>
</protein>
<evidence type="ECO:0000313" key="1">
    <source>
        <dbReference type="EMBL" id="OAP94983.1"/>
    </source>
</evidence>
<accession>A0A179BUT5</accession>
<name>A0A179BUT5_RHILE</name>
<dbReference type="AlphaFoldDB" id="A0A179BUT5"/>
<organism evidence="1">
    <name type="scientific">Rhizobium leguminosarum</name>
    <dbReference type="NCBI Taxonomy" id="384"/>
    <lineage>
        <taxon>Bacteria</taxon>
        <taxon>Pseudomonadati</taxon>
        <taxon>Pseudomonadota</taxon>
        <taxon>Alphaproteobacteria</taxon>
        <taxon>Hyphomicrobiales</taxon>
        <taxon>Rhizobiaceae</taxon>
        <taxon>Rhizobium/Agrobacterium group</taxon>
        <taxon>Rhizobium</taxon>
    </lineage>
</organism>
<gene>
    <name evidence="1" type="ORF">A4U53_19410</name>
</gene>
<dbReference type="eggNOG" id="ENOG5030WRT">
    <property type="taxonomic scope" value="Bacteria"/>
</dbReference>